<accession>A0ABR4C287</accession>
<proteinExistence type="predicted"/>
<name>A0ABR4C287_9HELO</name>
<gene>
    <name evidence="1" type="ORF">VTL71DRAFT_4504</name>
</gene>
<evidence type="ECO:0000313" key="2">
    <source>
        <dbReference type="Proteomes" id="UP001595075"/>
    </source>
</evidence>
<dbReference type="EMBL" id="JAZHXI010000014">
    <property type="protein sequence ID" value="KAL2064010.1"/>
    <property type="molecule type" value="Genomic_DNA"/>
</dbReference>
<organism evidence="1 2">
    <name type="scientific">Oculimacula yallundae</name>
    <dbReference type="NCBI Taxonomy" id="86028"/>
    <lineage>
        <taxon>Eukaryota</taxon>
        <taxon>Fungi</taxon>
        <taxon>Dikarya</taxon>
        <taxon>Ascomycota</taxon>
        <taxon>Pezizomycotina</taxon>
        <taxon>Leotiomycetes</taxon>
        <taxon>Helotiales</taxon>
        <taxon>Ploettnerulaceae</taxon>
        <taxon>Oculimacula</taxon>
    </lineage>
</organism>
<dbReference type="Proteomes" id="UP001595075">
    <property type="component" value="Unassembled WGS sequence"/>
</dbReference>
<evidence type="ECO:0000313" key="1">
    <source>
        <dbReference type="EMBL" id="KAL2064010.1"/>
    </source>
</evidence>
<sequence length="74" mass="8103">MNTPGSNAEYIMSYAAVHCHYCVTPERRSRIQACLGLSMPCHPDLTAPPMFSVDLKSVQVRNAVTILSSYASTI</sequence>
<reference evidence="1 2" key="1">
    <citation type="journal article" date="2024" name="Commun. Biol.">
        <title>Comparative genomic analysis of thermophilic fungi reveals convergent evolutionary adaptations and gene losses.</title>
        <authorList>
            <person name="Steindorff A.S."/>
            <person name="Aguilar-Pontes M.V."/>
            <person name="Robinson A.J."/>
            <person name="Andreopoulos B."/>
            <person name="LaButti K."/>
            <person name="Kuo A."/>
            <person name="Mondo S."/>
            <person name="Riley R."/>
            <person name="Otillar R."/>
            <person name="Haridas S."/>
            <person name="Lipzen A."/>
            <person name="Grimwood J."/>
            <person name="Schmutz J."/>
            <person name="Clum A."/>
            <person name="Reid I.D."/>
            <person name="Moisan M.C."/>
            <person name="Butler G."/>
            <person name="Nguyen T.T.M."/>
            <person name="Dewar K."/>
            <person name="Conant G."/>
            <person name="Drula E."/>
            <person name="Henrissat B."/>
            <person name="Hansel C."/>
            <person name="Singer S."/>
            <person name="Hutchinson M.I."/>
            <person name="de Vries R.P."/>
            <person name="Natvig D.O."/>
            <person name="Powell A.J."/>
            <person name="Tsang A."/>
            <person name="Grigoriev I.V."/>
        </authorList>
    </citation>
    <scope>NUCLEOTIDE SEQUENCE [LARGE SCALE GENOMIC DNA]</scope>
    <source>
        <strain evidence="1 2">CBS 494.80</strain>
    </source>
</reference>
<comment type="caution">
    <text evidence="1">The sequence shown here is derived from an EMBL/GenBank/DDBJ whole genome shotgun (WGS) entry which is preliminary data.</text>
</comment>
<keyword evidence="2" id="KW-1185">Reference proteome</keyword>
<protein>
    <submittedName>
        <fullName evidence="1">Uncharacterized protein</fullName>
    </submittedName>
</protein>